<dbReference type="Gene3D" id="1.10.10.10">
    <property type="entry name" value="Winged helix-like DNA-binding domain superfamily/Winged helix DNA-binding domain"/>
    <property type="match status" value="1"/>
</dbReference>
<dbReference type="InterPro" id="IPR036388">
    <property type="entry name" value="WH-like_DNA-bd_sf"/>
</dbReference>
<evidence type="ECO:0000313" key="9">
    <source>
        <dbReference type="Proteomes" id="UP001499938"/>
    </source>
</evidence>
<dbReference type="SUPFAM" id="SSF88946">
    <property type="entry name" value="Sigma2 domain of RNA polymerase sigma factors"/>
    <property type="match status" value="1"/>
</dbReference>
<dbReference type="CDD" id="cd06171">
    <property type="entry name" value="Sigma70_r4"/>
    <property type="match status" value="1"/>
</dbReference>
<evidence type="ECO:0000259" key="6">
    <source>
        <dbReference type="Pfam" id="PF04542"/>
    </source>
</evidence>
<dbReference type="NCBIfam" id="TIGR02937">
    <property type="entry name" value="sigma70-ECF"/>
    <property type="match status" value="1"/>
</dbReference>
<dbReference type="InterPro" id="IPR013249">
    <property type="entry name" value="RNA_pol_sigma70_r4_t2"/>
</dbReference>
<dbReference type="SUPFAM" id="SSF88659">
    <property type="entry name" value="Sigma3 and sigma4 domains of RNA polymerase sigma factors"/>
    <property type="match status" value="1"/>
</dbReference>
<dbReference type="Pfam" id="PF08281">
    <property type="entry name" value="Sigma70_r4_2"/>
    <property type="match status" value="1"/>
</dbReference>
<dbReference type="NCBIfam" id="TIGR02983">
    <property type="entry name" value="SigE-fam_strep"/>
    <property type="match status" value="1"/>
</dbReference>
<dbReference type="InterPro" id="IPR014325">
    <property type="entry name" value="RNA_pol_sigma-E_actinobac"/>
</dbReference>
<comment type="similarity">
    <text evidence="1">Belongs to the sigma-70 factor family. ECF subfamily.</text>
</comment>
<evidence type="ECO:0000256" key="3">
    <source>
        <dbReference type="ARBA" id="ARBA00023082"/>
    </source>
</evidence>
<protein>
    <submittedName>
        <fullName evidence="8">SigE family RNA polymerase sigma factor</fullName>
    </submittedName>
</protein>
<evidence type="ECO:0000259" key="7">
    <source>
        <dbReference type="Pfam" id="PF08281"/>
    </source>
</evidence>
<sequence length="168" mass="18821">MDPGFEQYVRGRQQHLVRAAYLMCGDAAQAEDLVQEALIKLAGRWSKLRFENPDGYVRRILYHDAISAWRSTRREVLTEGMPDAPHPGPSPADRAGLRTDVIAALRRLPERQRAVVVLRYFEDRSEIDTAEVLGISVGTVKNQAHDGLANLRKVMGENGIVSTKEDGR</sequence>
<dbReference type="PANTHER" id="PTHR43133">
    <property type="entry name" value="RNA POLYMERASE ECF-TYPE SIGMA FACTO"/>
    <property type="match status" value="1"/>
</dbReference>
<reference evidence="8 9" key="1">
    <citation type="journal article" date="2019" name="Int. J. Syst. Evol. Microbiol.">
        <title>The Global Catalogue of Microorganisms (GCM) 10K type strain sequencing project: providing services to taxonomists for standard genome sequencing and annotation.</title>
        <authorList>
            <consortium name="The Broad Institute Genomics Platform"/>
            <consortium name="The Broad Institute Genome Sequencing Center for Infectious Disease"/>
            <person name="Wu L."/>
            <person name="Ma J."/>
        </authorList>
    </citation>
    <scope>NUCLEOTIDE SEQUENCE [LARGE SCALE GENOMIC DNA]</scope>
    <source>
        <strain evidence="8 9">JCM 15592</strain>
    </source>
</reference>
<dbReference type="InterPro" id="IPR014284">
    <property type="entry name" value="RNA_pol_sigma-70_dom"/>
</dbReference>
<dbReference type="Gene3D" id="1.10.1740.10">
    <property type="match status" value="1"/>
</dbReference>
<evidence type="ECO:0000256" key="5">
    <source>
        <dbReference type="ARBA" id="ARBA00023163"/>
    </source>
</evidence>
<dbReference type="EMBL" id="BAAAPO010000039">
    <property type="protein sequence ID" value="GAA1799817.1"/>
    <property type="molecule type" value="Genomic_DNA"/>
</dbReference>
<organism evidence="8 9">
    <name type="scientific">Nostocoides veronense</name>
    <dbReference type="NCBI Taxonomy" id="330836"/>
    <lineage>
        <taxon>Bacteria</taxon>
        <taxon>Bacillati</taxon>
        <taxon>Actinomycetota</taxon>
        <taxon>Actinomycetes</taxon>
        <taxon>Micrococcales</taxon>
        <taxon>Intrasporangiaceae</taxon>
        <taxon>Nostocoides</taxon>
    </lineage>
</organism>
<proteinExistence type="inferred from homology"/>
<keyword evidence="5" id="KW-0804">Transcription</keyword>
<keyword evidence="2" id="KW-0805">Transcription regulation</keyword>
<evidence type="ECO:0000256" key="1">
    <source>
        <dbReference type="ARBA" id="ARBA00010641"/>
    </source>
</evidence>
<comment type="caution">
    <text evidence="8">The sequence shown here is derived from an EMBL/GenBank/DDBJ whole genome shotgun (WGS) entry which is preliminary data.</text>
</comment>
<dbReference type="Proteomes" id="UP001499938">
    <property type="component" value="Unassembled WGS sequence"/>
</dbReference>
<accession>A0ABN2LUJ8</accession>
<dbReference type="InterPro" id="IPR013325">
    <property type="entry name" value="RNA_pol_sigma_r2"/>
</dbReference>
<dbReference type="InterPro" id="IPR007627">
    <property type="entry name" value="RNA_pol_sigma70_r2"/>
</dbReference>
<dbReference type="InterPro" id="IPR039425">
    <property type="entry name" value="RNA_pol_sigma-70-like"/>
</dbReference>
<dbReference type="InterPro" id="IPR013324">
    <property type="entry name" value="RNA_pol_sigma_r3/r4-like"/>
</dbReference>
<dbReference type="PANTHER" id="PTHR43133:SF50">
    <property type="entry name" value="ECF RNA POLYMERASE SIGMA FACTOR SIGM"/>
    <property type="match status" value="1"/>
</dbReference>
<keyword evidence="3" id="KW-0731">Sigma factor</keyword>
<name>A0ABN2LUJ8_9MICO</name>
<gene>
    <name evidence="8" type="ORF">GCM10009811_24610</name>
</gene>
<dbReference type="Pfam" id="PF04542">
    <property type="entry name" value="Sigma70_r2"/>
    <property type="match status" value="1"/>
</dbReference>
<feature type="domain" description="RNA polymerase sigma factor 70 region 4 type 2" evidence="7">
    <location>
        <begin position="100"/>
        <end position="151"/>
    </location>
</feature>
<evidence type="ECO:0000313" key="8">
    <source>
        <dbReference type="EMBL" id="GAA1799817.1"/>
    </source>
</evidence>
<evidence type="ECO:0000256" key="4">
    <source>
        <dbReference type="ARBA" id="ARBA00023125"/>
    </source>
</evidence>
<feature type="domain" description="RNA polymerase sigma-70 region 2" evidence="6">
    <location>
        <begin position="12"/>
        <end position="74"/>
    </location>
</feature>
<evidence type="ECO:0000256" key="2">
    <source>
        <dbReference type="ARBA" id="ARBA00023015"/>
    </source>
</evidence>
<keyword evidence="9" id="KW-1185">Reference proteome</keyword>
<keyword evidence="4" id="KW-0238">DNA-binding</keyword>